<feature type="region of interest" description="Disordered" evidence="1">
    <location>
        <begin position="819"/>
        <end position="844"/>
    </location>
</feature>
<accession>A0A9D4PL91</accession>
<name>A0A9D4PL91_RHISA</name>
<dbReference type="VEuPathDB" id="VectorBase:RSAN_049018"/>
<dbReference type="AlphaFoldDB" id="A0A9D4PL91"/>
<comment type="caution">
    <text evidence="2">The sequence shown here is derived from an EMBL/GenBank/DDBJ whole genome shotgun (WGS) entry which is preliminary data.</text>
</comment>
<feature type="compositionally biased region" description="Polar residues" evidence="1">
    <location>
        <begin position="363"/>
        <end position="378"/>
    </location>
</feature>
<evidence type="ECO:0008006" key="4">
    <source>
        <dbReference type="Google" id="ProtNLM"/>
    </source>
</evidence>
<feature type="compositionally biased region" description="Polar residues" evidence="1">
    <location>
        <begin position="486"/>
        <end position="502"/>
    </location>
</feature>
<reference evidence="2" key="1">
    <citation type="journal article" date="2020" name="Cell">
        <title>Large-Scale Comparative Analyses of Tick Genomes Elucidate Their Genetic Diversity and Vector Capacities.</title>
        <authorList>
            <consortium name="Tick Genome and Microbiome Consortium (TIGMIC)"/>
            <person name="Jia N."/>
            <person name="Wang J."/>
            <person name="Shi W."/>
            <person name="Du L."/>
            <person name="Sun Y."/>
            <person name="Zhan W."/>
            <person name="Jiang J.F."/>
            <person name="Wang Q."/>
            <person name="Zhang B."/>
            <person name="Ji P."/>
            <person name="Bell-Sakyi L."/>
            <person name="Cui X.M."/>
            <person name="Yuan T.T."/>
            <person name="Jiang B.G."/>
            <person name="Yang W.F."/>
            <person name="Lam T.T."/>
            <person name="Chang Q.C."/>
            <person name="Ding S.J."/>
            <person name="Wang X.J."/>
            <person name="Zhu J.G."/>
            <person name="Ruan X.D."/>
            <person name="Zhao L."/>
            <person name="Wei J.T."/>
            <person name="Ye R.Z."/>
            <person name="Que T.C."/>
            <person name="Du C.H."/>
            <person name="Zhou Y.H."/>
            <person name="Cheng J.X."/>
            <person name="Dai P.F."/>
            <person name="Guo W.B."/>
            <person name="Han X.H."/>
            <person name="Huang E.J."/>
            <person name="Li L.F."/>
            <person name="Wei W."/>
            <person name="Gao Y.C."/>
            <person name="Liu J.Z."/>
            <person name="Shao H.Z."/>
            <person name="Wang X."/>
            <person name="Wang C.C."/>
            <person name="Yang T.C."/>
            <person name="Huo Q.B."/>
            <person name="Li W."/>
            <person name="Chen H.Y."/>
            <person name="Chen S.E."/>
            <person name="Zhou L.G."/>
            <person name="Ni X.B."/>
            <person name="Tian J.H."/>
            <person name="Sheng Y."/>
            <person name="Liu T."/>
            <person name="Pan Y.S."/>
            <person name="Xia L.Y."/>
            <person name="Li J."/>
            <person name="Zhao F."/>
            <person name="Cao W.C."/>
        </authorList>
    </citation>
    <scope>NUCLEOTIDE SEQUENCE</scope>
    <source>
        <strain evidence="2">Rsan-2018</strain>
    </source>
</reference>
<feature type="region of interest" description="Disordered" evidence="1">
    <location>
        <begin position="274"/>
        <end position="294"/>
    </location>
</feature>
<feature type="compositionally biased region" description="Low complexity" evidence="1">
    <location>
        <begin position="441"/>
        <end position="460"/>
    </location>
</feature>
<feature type="compositionally biased region" description="Acidic residues" evidence="1">
    <location>
        <begin position="92"/>
        <end position="109"/>
    </location>
</feature>
<feature type="region of interest" description="Disordered" evidence="1">
    <location>
        <begin position="87"/>
        <end position="126"/>
    </location>
</feature>
<dbReference type="InterPro" id="IPR036397">
    <property type="entry name" value="RNaseH_sf"/>
</dbReference>
<protein>
    <recommendedName>
        <fullName evidence="4">RNase H type-1 domain-containing protein</fullName>
    </recommendedName>
</protein>
<feature type="compositionally biased region" description="Low complexity" evidence="1">
    <location>
        <begin position="389"/>
        <end position="398"/>
    </location>
</feature>
<dbReference type="SUPFAM" id="SSF53098">
    <property type="entry name" value="Ribonuclease H-like"/>
    <property type="match status" value="1"/>
</dbReference>
<dbReference type="GO" id="GO:0003676">
    <property type="term" value="F:nucleic acid binding"/>
    <property type="evidence" value="ECO:0007669"/>
    <property type="project" value="InterPro"/>
</dbReference>
<keyword evidence="3" id="KW-1185">Reference proteome</keyword>
<dbReference type="InterPro" id="IPR012337">
    <property type="entry name" value="RNaseH-like_sf"/>
</dbReference>
<evidence type="ECO:0000313" key="2">
    <source>
        <dbReference type="EMBL" id="KAH7946504.1"/>
    </source>
</evidence>
<evidence type="ECO:0000313" key="3">
    <source>
        <dbReference type="Proteomes" id="UP000821837"/>
    </source>
</evidence>
<evidence type="ECO:0000256" key="1">
    <source>
        <dbReference type="SAM" id="MobiDB-lite"/>
    </source>
</evidence>
<proteinExistence type="predicted"/>
<feature type="region of interest" description="Disordered" evidence="1">
    <location>
        <begin position="322"/>
        <end position="502"/>
    </location>
</feature>
<gene>
    <name evidence="2" type="ORF">HPB52_000256</name>
</gene>
<feature type="compositionally biased region" description="Low complexity" evidence="1">
    <location>
        <begin position="110"/>
        <end position="123"/>
    </location>
</feature>
<reference evidence="2" key="2">
    <citation type="submission" date="2021-09" db="EMBL/GenBank/DDBJ databases">
        <authorList>
            <person name="Jia N."/>
            <person name="Wang J."/>
            <person name="Shi W."/>
            <person name="Du L."/>
            <person name="Sun Y."/>
            <person name="Zhan W."/>
            <person name="Jiang J."/>
            <person name="Wang Q."/>
            <person name="Zhang B."/>
            <person name="Ji P."/>
            <person name="Sakyi L.B."/>
            <person name="Cui X."/>
            <person name="Yuan T."/>
            <person name="Jiang B."/>
            <person name="Yang W."/>
            <person name="Lam T.T.-Y."/>
            <person name="Chang Q."/>
            <person name="Ding S."/>
            <person name="Wang X."/>
            <person name="Zhu J."/>
            <person name="Ruan X."/>
            <person name="Zhao L."/>
            <person name="Wei J."/>
            <person name="Que T."/>
            <person name="Du C."/>
            <person name="Cheng J."/>
            <person name="Dai P."/>
            <person name="Han X."/>
            <person name="Huang E."/>
            <person name="Gao Y."/>
            <person name="Liu J."/>
            <person name="Shao H."/>
            <person name="Ye R."/>
            <person name="Li L."/>
            <person name="Wei W."/>
            <person name="Wang X."/>
            <person name="Wang C."/>
            <person name="Huo Q."/>
            <person name="Li W."/>
            <person name="Guo W."/>
            <person name="Chen H."/>
            <person name="Chen S."/>
            <person name="Zhou L."/>
            <person name="Zhou L."/>
            <person name="Ni X."/>
            <person name="Tian J."/>
            <person name="Zhou Y."/>
            <person name="Sheng Y."/>
            <person name="Liu T."/>
            <person name="Pan Y."/>
            <person name="Xia L."/>
            <person name="Li J."/>
            <person name="Zhao F."/>
            <person name="Cao W."/>
        </authorList>
    </citation>
    <scope>NUCLEOTIDE SEQUENCE</scope>
    <source>
        <strain evidence="2">Rsan-2018</strain>
        <tissue evidence="2">Larvae</tissue>
    </source>
</reference>
<feature type="compositionally biased region" description="Polar residues" evidence="1">
    <location>
        <begin position="461"/>
        <end position="471"/>
    </location>
</feature>
<dbReference type="Proteomes" id="UP000821837">
    <property type="component" value="Chromosome 6"/>
</dbReference>
<sequence length="863" mass="93983">MQIGSHSAPLIHLQAPGFSDHRHEIAQPTQRASHHLSSGTNISELGSFFSLKRTFENHAPAASVPNALCGAPRNAANWAGARFAGTTAIDSDPPDQLDCMDADDVETEDGVGPSGYSPGPSGVAEASNNAHLRVPQSGFPYKRRHISTTRSGLTLTRCYTNRTPSPLAPGGADTTPQIQTSLQTLELGSRSYEVSAYVASPDNSCKGVITGALPIPTEDALMNDTVTYAQGINIIQARAFGTNGAYAYTPSRAGVFPDTFTFKVWNFDADLSDQSPKCATAASEPATDTTSAHIRRNDEHHDGCVPRCLTCGSDEHATIDLGCPARQRRPGPRTLRDGRQLPEKPNTPPLRKNTEELPPHNQPRGSSQNADSQGPTRTARSKRPKIPNQGQQTSQPIQPQAPPPIQTPAHPSRNHPTPSSQCGAKSNATWPALPQRQSTHAPGLAARAAAPSASGSATGGHLNQVSQSQLQRRQDPLADSGKSPVEQASQMSSQSTPPHSPALVQQTCAQYFQTPEFTQGLTQLVLKFVSDSLEAVKTQLSREQEQALQRMETTFSHRMEKIDPRSRRTAHIREFRLPQRLNMANSSNRQNSGRAGRNLLRTLRLEPSGTMRNEEAWSPIPIKVAAHMQLKPLPRNMNRQRHPGRRKARADYYIRWYRNRDDVLYVDAAVGPLEGTATAAAAMTEDGRINTSASIKTARPDVAEGVALALAVAHAVADSTITEICADSQSAYRYFRQGIAPNTVSRILRNIPSLPHPVTITWVPGHECIPGNERVNAHVRGLSIRTLEDHSPKPVTKPEEGICTYHQITSYYRNGRRDLPAPHYSLTPNQSSRGSTEKKDTTSVVTRTDAYQISRDVPCIMRL</sequence>
<dbReference type="Gene3D" id="3.30.420.10">
    <property type="entry name" value="Ribonuclease H-like superfamily/Ribonuclease H"/>
    <property type="match status" value="1"/>
</dbReference>
<feature type="compositionally biased region" description="Polar residues" evidence="1">
    <location>
        <begin position="414"/>
        <end position="440"/>
    </location>
</feature>
<dbReference type="EMBL" id="JABSTV010001252">
    <property type="protein sequence ID" value="KAH7946504.1"/>
    <property type="molecule type" value="Genomic_DNA"/>
</dbReference>
<organism evidence="2 3">
    <name type="scientific">Rhipicephalus sanguineus</name>
    <name type="common">Brown dog tick</name>
    <name type="synonym">Ixodes sanguineus</name>
    <dbReference type="NCBI Taxonomy" id="34632"/>
    <lineage>
        <taxon>Eukaryota</taxon>
        <taxon>Metazoa</taxon>
        <taxon>Ecdysozoa</taxon>
        <taxon>Arthropoda</taxon>
        <taxon>Chelicerata</taxon>
        <taxon>Arachnida</taxon>
        <taxon>Acari</taxon>
        <taxon>Parasitiformes</taxon>
        <taxon>Ixodida</taxon>
        <taxon>Ixodoidea</taxon>
        <taxon>Ixodidae</taxon>
        <taxon>Rhipicephalinae</taxon>
        <taxon>Rhipicephalus</taxon>
        <taxon>Rhipicephalus</taxon>
    </lineage>
</organism>